<evidence type="ECO:0000256" key="1">
    <source>
        <dbReference type="SAM" id="MobiDB-lite"/>
    </source>
</evidence>
<protein>
    <submittedName>
        <fullName evidence="2">Uncharacterized protein</fullName>
    </submittedName>
</protein>
<dbReference type="InParanoid" id="K3WLU7"/>
<evidence type="ECO:0000313" key="2">
    <source>
        <dbReference type="EnsemblProtists" id="PYU1_T005939"/>
    </source>
</evidence>
<proteinExistence type="predicted"/>
<evidence type="ECO:0000313" key="3">
    <source>
        <dbReference type="Proteomes" id="UP000019132"/>
    </source>
</evidence>
<dbReference type="AlphaFoldDB" id="K3WLU7"/>
<dbReference type="VEuPathDB" id="FungiDB:PYU1_G005927"/>
<sequence length="401" mass="43843">MENPAPASSLLSEQLPRVASGLESGFAPSIQPGPSHSPSPSENLDMSGPLPPSSVPASQPDVPPSLSPSAPSASRAREPTGTSDEMDVPMETPSNVTVSPPDAAASDDEPMEPSQHLPNVTAPPSVDPRPTMAEVLAQQEHLRRDNAEADATRRRVETPKPLACDIEAIERQYAAGSDWSFIAPRMEQARPYVLPRAKYDMVIDTGRTLAKTPLQKIMASLSGKNHGNEALEDLYQRYEIGQISKLPGGNLRVKVKSKEACLLLERTKVNILGGVFTFKEFDVLGGKYFLDIANVDSDTDTDVMLHRLFLLGCKPVYDTFREVNLATGITSATWRVYFLSTSCPSALMVNGSVCDQVLFDTSCTLRMGDAPFSRALAVWYRSHMDLTRHFRQRLSIEWASD</sequence>
<dbReference type="HOGENOM" id="CLU_678742_0_0_1"/>
<organism evidence="2 3">
    <name type="scientific">Globisporangium ultimum (strain ATCC 200006 / CBS 805.95 / DAOM BR144)</name>
    <name type="common">Pythium ultimum</name>
    <dbReference type="NCBI Taxonomy" id="431595"/>
    <lineage>
        <taxon>Eukaryota</taxon>
        <taxon>Sar</taxon>
        <taxon>Stramenopiles</taxon>
        <taxon>Oomycota</taxon>
        <taxon>Peronosporomycetes</taxon>
        <taxon>Pythiales</taxon>
        <taxon>Pythiaceae</taxon>
        <taxon>Globisporangium</taxon>
    </lineage>
</organism>
<reference evidence="3" key="2">
    <citation type="submission" date="2010-04" db="EMBL/GenBank/DDBJ databases">
        <authorList>
            <person name="Buell R."/>
            <person name="Hamilton J."/>
            <person name="Hostetler J."/>
        </authorList>
    </citation>
    <scope>NUCLEOTIDE SEQUENCE [LARGE SCALE GENOMIC DNA]</scope>
    <source>
        <strain evidence="3">DAOM:BR144</strain>
    </source>
</reference>
<feature type="region of interest" description="Disordered" evidence="1">
    <location>
        <begin position="1"/>
        <end position="129"/>
    </location>
</feature>
<name>K3WLU7_GLOUD</name>
<dbReference type="EnsemblProtists" id="PYU1_T005939">
    <property type="protein sequence ID" value="PYU1_T005939"/>
    <property type="gene ID" value="PYU1_G005927"/>
</dbReference>
<dbReference type="EMBL" id="GL376573">
    <property type="status" value="NOT_ANNOTATED_CDS"/>
    <property type="molecule type" value="Genomic_DNA"/>
</dbReference>
<dbReference type="Proteomes" id="UP000019132">
    <property type="component" value="Unassembled WGS sequence"/>
</dbReference>
<feature type="compositionally biased region" description="Polar residues" evidence="1">
    <location>
        <begin position="32"/>
        <end position="44"/>
    </location>
</feature>
<reference evidence="2" key="3">
    <citation type="submission" date="2015-02" db="UniProtKB">
        <authorList>
            <consortium name="EnsemblProtists"/>
        </authorList>
    </citation>
    <scope>IDENTIFICATION</scope>
    <source>
        <strain evidence="2">DAOM BR144</strain>
    </source>
</reference>
<accession>K3WLU7</accession>
<keyword evidence="3" id="KW-1185">Reference proteome</keyword>
<dbReference type="STRING" id="431595.K3WLU7"/>
<dbReference type="eggNOG" id="ENOG502S8PJ">
    <property type="taxonomic scope" value="Eukaryota"/>
</dbReference>
<reference evidence="3" key="1">
    <citation type="journal article" date="2010" name="Genome Biol.">
        <title>Genome sequence of the necrotrophic plant pathogen Pythium ultimum reveals original pathogenicity mechanisms and effector repertoire.</title>
        <authorList>
            <person name="Levesque C.A."/>
            <person name="Brouwer H."/>
            <person name="Cano L."/>
            <person name="Hamilton J.P."/>
            <person name="Holt C."/>
            <person name="Huitema E."/>
            <person name="Raffaele S."/>
            <person name="Robideau G.P."/>
            <person name="Thines M."/>
            <person name="Win J."/>
            <person name="Zerillo M.M."/>
            <person name="Beakes G.W."/>
            <person name="Boore J.L."/>
            <person name="Busam D."/>
            <person name="Dumas B."/>
            <person name="Ferriera S."/>
            <person name="Fuerstenberg S.I."/>
            <person name="Gachon C.M."/>
            <person name="Gaulin E."/>
            <person name="Govers F."/>
            <person name="Grenville-Briggs L."/>
            <person name="Horner N."/>
            <person name="Hostetler J."/>
            <person name="Jiang R.H."/>
            <person name="Johnson J."/>
            <person name="Krajaejun T."/>
            <person name="Lin H."/>
            <person name="Meijer H.J."/>
            <person name="Moore B."/>
            <person name="Morris P."/>
            <person name="Phuntmart V."/>
            <person name="Puiu D."/>
            <person name="Shetty J."/>
            <person name="Stajich J.E."/>
            <person name="Tripathy S."/>
            <person name="Wawra S."/>
            <person name="van West P."/>
            <person name="Whitty B.R."/>
            <person name="Coutinho P.M."/>
            <person name="Henrissat B."/>
            <person name="Martin F."/>
            <person name="Thomas P.D."/>
            <person name="Tyler B.M."/>
            <person name="De Vries R.P."/>
            <person name="Kamoun S."/>
            <person name="Yandell M."/>
            <person name="Tisserat N."/>
            <person name="Buell C.R."/>
        </authorList>
    </citation>
    <scope>NUCLEOTIDE SEQUENCE</scope>
    <source>
        <strain evidence="3">DAOM:BR144</strain>
    </source>
</reference>